<dbReference type="InterPro" id="IPR024478">
    <property type="entry name" value="HlyB_4HB_MCP"/>
</dbReference>
<evidence type="ECO:0000259" key="9">
    <source>
        <dbReference type="PROSITE" id="PS50885"/>
    </source>
</evidence>
<dbReference type="SMART" id="SM00304">
    <property type="entry name" value="HAMP"/>
    <property type="match status" value="1"/>
</dbReference>
<dbReference type="GO" id="GO:0005886">
    <property type="term" value="C:plasma membrane"/>
    <property type="evidence" value="ECO:0007669"/>
    <property type="project" value="TreeGrafter"/>
</dbReference>
<dbReference type="FunFam" id="1.10.287.950:FF:000001">
    <property type="entry name" value="Methyl-accepting chemotaxis sensory transducer"/>
    <property type="match status" value="1"/>
</dbReference>
<feature type="region of interest" description="Disordered" evidence="6">
    <location>
        <begin position="269"/>
        <end position="311"/>
    </location>
</feature>
<name>A0A643FH29_IDEDE</name>
<dbReference type="InterPro" id="IPR003660">
    <property type="entry name" value="HAMP_dom"/>
</dbReference>
<evidence type="ECO:0000313" key="10">
    <source>
        <dbReference type="EMBL" id="KAB0585322.1"/>
    </source>
</evidence>
<dbReference type="PANTHER" id="PTHR43531">
    <property type="entry name" value="PROTEIN ICFG"/>
    <property type="match status" value="1"/>
</dbReference>
<feature type="domain" description="HAMP" evidence="9">
    <location>
        <begin position="211"/>
        <end position="263"/>
    </location>
</feature>
<dbReference type="GO" id="GO:0007165">
    <property type="term" value="P:signal transduction"/>
    <property type="evidence" value="ECO:0007669"/>
    <property type="project" value="UniProtKB-KW"/>
</dbReference>
<comment type="similarity">
    <text evidence="3">Belongs to the methyl-accepting chemotaxis (MCP) protein family.</text>
</comment>
<evidence type="ECO:0000256" key="1">
    <source>
        <dbReference type="ARBA" id="ARBA00004370"/>
    </source>
</evidence>
<feature type="compositionally biased region" description="Polar residues" evidence="6">
    <location>
        <begin position="292"/>
        <end position="311"/>
    </location>
</feature>
<evidence type="ECO:0000256" key="4">
    <source>
        <dbReference type="PROSITE-ProRule" id="PRU00284"/>
    </source>
</evidence>
<evidence type="ECO:0000256" key="5">
    <source>
        <dbReference type="SAM" id="Coils"/>
    </source>
</evidence>
<sequence length="523" mass="55245">MPTRRMTLGVRLGLGFTATLALLVGITALGLVQMRQQEQLQAAVDATNDQLSLAQQWRGQTQVNLARALSLAKADNNPQLDAYLAPQMKATSAEISVLQKKLTEGALSDSGRQALEAIGSARENYLGTRKKVLALLKSGDAGAAAEVDHSLLPAADAYLASMTHLEEVLNQEVEAAHRDGAASAANARQLMIGMAVLALGMGAWIAWALTRSITRPMLHAIGTAEAIAEGNLTVDLTVDREDEIGRLQRAMQRMRGSLHEMVAGIRQSTDGISTASSEVASGSMDLSHRTEQAASNLQRTASSMEQLSGTVRQTADAAQTANQLAHTASDTAKRGGEVVQEVVQSMQKISEASQRIGDIIGVIDGIAFQTNILALNAAVEAARAGEQGRGFAVVAGEVRSLAGRSAEAAREIKQLIQTSVERVESGSTLVDSAGRSMAEIVQSVQRVTDIIAEITAATGEQSAGISEVGRAVNQLDEMTQQNAALVEESNAAAESLKDQAQQLGEIVSRFRLDQHRSAGHAIH</sequence>
<dbReference type="InterPro" id="IPR004090">
    <property type="entry name" value="Chemotax_Me-accpt_rcpt"/>
</dbReference>
<dbReference type="InterPro" id="IPR047347">
    <property type="entry name" value="YvaQ-like_sensor"/>
</dbReference>
<dbReference type="PROSITE" id="PS50885">
    <property type="entry name" value="HAMP"/>
    <property type="match status" value="1"/>
</dbReference>
<evidence type="ECO:0000256" key="6">
    <source>
        <dbReference type="SAM" id="MobiDB-lite"/>
    </source>
</evidence>
<dbReference type="CDD" id="cd06225">
    <property type="entry name" value="HAMP"/>
    <property type="match status" value="1"/>
</dbReference>
<dbReference type="Gene3D" id="1.10.287.950">
    <property type="entry name" value="Methyl-accepting chemotaxis protein"/>
    <property type="match status" value="1"/>
</dbReference>
<dbReference type="Proteomes" id="UP000430120">
    <property type="component" value="Unassembled WGS sequence"/>
</dbReference>
<accession>A0A643FH29</accession>
<feature type="compositionally biased region" description="Polar residues" evidence="6">
    <location>
        <begin position="269"/>
        <end position="280"/>
    </location>
</feature>
<evidence type="ECO:0000259" key="8">
    <source>
        <dbReference type="PROSITE" id="PS50111"/>
    </source>
</evidence>
<dbReference type="SMART" id="SM00283">
    <property type="entry name" value="MA"/>
    <property type="match status" value="1"/>
</dbReference>
<dbReference type="PRINTS" id="PR00260">
    <property type="entry name" value="CHEMTRNSDUCR"/>
</dbReference>
<keyword evidence="11" id="KW-1185">Reference proteome</keyword>
<keyword evidence="7" id="KW-0812">Transmembrane</keyword>
<dbReference type="PANTHER" id="PTHR43531:SF14">
    <property type="entry name" value="METHYL-ACCEPTING CHEMOTAXIS PROTEIN I-RELATED"/>
    <property type="match status" value="1"/>
</dbReference>
<dbReference type="AlphaFoldDB" id="A0A643FH29"/>
<gene>
    <name evidence="10" type="ORF">F7Q92_00010</name>
</gene>
<dbReference type="CDD" id="cd11386">
    <property type="entry name" value="MCP_signal"/>
    <property type="match status" value="1"/>
</dbReference>
<dbReference type="InterPro" id="IPR051310">
    <property type="entry name" value="MCP_chemotaxis"/>
</dbReference>
<keyword evidence="2" id="KW-0488">Methylation</keyword>
<feature type="coiled-coil region" evidence="5">
    <location>
        <begin position="468"/>
        <end position="506"/>
    </location>
</feature>
<dbReference type="Pfam" id="PF00672">
    <property type="entry name" value="HAMP"/>
    <property type="match status" value="1"/>
</dbReference>
<evidence type="ECO:0000313" key="11">
    <source>
        <dbReference type="Proteomes" id="UP000430120"/>
    </source>
</evidence>
<dbReference type="Pfam" id="PF12729">
    <property type="entry name" value="4HB_MCP_1"/>
    <property type="match status" value="1"/>
</dbReference>
<dbReference type="GO" id="GO:0004888">
    <property type="term" value="F:transmembrane signaling receptor activity"/>
    <property type="evidence" value="ECO:0007669"/>
    <property type="project" value="InterPro"/>
</dbReference>
<dbReference type="OrthoDB" id="5441488at2"/>
<protein>
    <submittedName>
        <fullName evidence="10">HAMP domain-containing protein</fullName>
    </submittedName>
</protein>
<proteinExistence type="inferred from homology"/>
<dbReference type="EMBL" id="VZPB01000001">
    <property type="protein sequence ID" value="KAB0585322.1"/>
    <property type="molecule type" value="Genomic_DNA"/>
</dbReference>
<dbReference type="SUPFAM" id="SSF58104">
    <property type="entry name" value="Methyl-accepting chemotaxis protein (MCP) signaling domain"/>
    <property type="match status" value="1"/>
</dbReference>
<dbReference type="RefSeq" id="WP_151121897.1">
    <property type="nucleotide sequence ID" value="NZ_CP088081.1"/>
</dbReference>
<evidence type="ECO:0000256" key="7">
    <source>
        <dbReference type="SAM" id="Phobius"/>
    </source>
</evidence>
<evidence type="ECO:0000256" key="2">
    <source>
        <dbReference type="ARBA" id="ARBA00022481"/>
    </source>
</evidence>
<organism evidence="10 11">
    <name type="scientific">Ideonella dechloratans</name>
    <dbReference type="NCBI Taxonomy" id="36863"/>
    <lineage>
        <taxon>Bacteria</taxon>
        <taxon>Pseudomonadati</taxon>
        <taxon>Pseudomonadota</taxon>
        <taxon>Betaproteobacteria</taxon>
        <taxon>Burkholderiales</taxon>
        <taxon>Sphaerotilaceae</taxon>
        <taxon>Ideonella</taxon>
    </lineage>
</organism>
<dbReference type="Gene3D" id="6.10.340.10">
    <property type="match status" value="1"/>
</dbReference>
<keyword evidence="7" id="KW-0472">Membrane</keyword>
<comment type="caution">
    <text evidence="10">The sequence shown here is derived from an EMBL/GenBank/DDBJ whole genome shotgun (WGS) entry which is preliminary data.</text>
</comment>
<feature type="domain" description="Methyl-accepting transducer" evidence="8">
    <location>
        <begin position="268"/>
        <end position="497"/>
    </location>
</feature>
<dbReference type="PROSITE" id="PS50111">
    <property type="entry name" value="CHEMOTAXIS_TRANSDUC_2"/>
    <property type="match status" value="1"/>
</dbReference>
<evidence type="ECO:0000256" key="3">
    <source>
        <dbReference type="ARBA" id="ARBA00029447"/>
    </source>
</evidence>
<feature type="transmembrane region" description="Helical" evidence="7">
    <location>
        <begin position="190"/>
        <end position="209"/>
    </location>
</feature>
<dbReference type="GO" id="GO:0006935">
    <property type="term" value="P:chemotaxis"/>
    <property type="evidence" value="ECO:0007669"/>
    <property type="project" value="InterPro"/>
</dbReference>
<keyword evidence="5" id="KW-0175">Coiled coil</keyword>
<comment type="subcellular location">
    <subcellularLocation>
        <location evidence="1">Membrane</location>
    </subcellularLocation>
</comment>
<reference evidence="10 11" key="1">
    <citation type="submission" date="2019-09" db="EMBL/GenBank/DDBJ databases">
        <title>Draft genome sequences of 48 bacterial type strains from the CCUG.</title>
        <authorList>
            <person name="Tunovic T."/>
            <person name="Pineiro-Iglesias B."/>
            <person name="Unosson C."/>
            <person name="Inganas E."/>
            <person name="Ohlen M."/>
            <person name="Cardew S."/>
            <person name="Jensie-Markopoulos S."/>
            <person name="Salva-Serra F."/>
            <person name="Jaen-Luchoro D."/>
            <person name="Karlsson R."/>
            <person name="Svensson-Stadler L."/>
            <person name="Chun J."/>
            <person name="Moore E."/>
        </authorList>
    </citation>
    <scope>NUCLEOTIDE SEQUENCE [LARGE SCALE GENOMIC DNA]</scope>
    <source>
        <strain evidence="10 11">CCUG 30977</strain>
    </source>
</reference>
<keyword evidence="7" id="KW-1133">Transmembrane helix</keyword>
<keyword evidence="4" id="KW-0807">Transducer</keyword>
<dbReference type="Pfam" id="PF00015">
    <property type="entry name" value="MCPsignal"/>
    <property type="match status" value="1"/>
</dbReference>
<dbReference type="CDD" id="cd19411">
    <property type="entry name" value="MCP2201-like_sensor"/>
    <property type="match status" value="1"/>
</dbReference>
<dbReference type="InterPro" id="IPR004089">
    <property type="entry name" value="MCPsignal_dom"/>
</dbReference>